<dbReference type="EMBL" id="DVOS01000036">
    <property type="protein sequence ID" value="HIV22972.1"/>
    <property type="molecule type" value="Genomic_DNA"/>
</dbReference>
<dbReference type="Pfam" id="PF00691">
    <property type="entry name" value="OmpA"/>
    <property type="match status" value="1"/>
</dbReference>
<name>A0A9D1NYJ4_9FIRM</name>
<keyword evidence="1" id="KW-0472">Membrane</keyword>
<evidence type="ECO:0000313" key="4">
    <source>
        <dbReference type="EMBL" id="HIV22972.1"/>
    </source>
</evidence>
<dbReference type="CDD" id="cd07185">
    <property type="entry name" value="OmpA_C-like"/>
    <property type="match status" value="1"/>
</dbReference>
<evidence type="ECO:0000259" key="3">
    <source>
        <dbReference type="PROSITE" id="PS51123"/>
    </source>
</evidence>
<dbReference type="InterPro" id="IPR006665">
    <property type="entry name" value="OmpA-like"/>
</dbReference>
<feature type="domain" description="OmpA-like" evidence="3">
    <location>
        <begin position="184"/>
        <end position="319"/>
    </location>
</feature>
<proteinExistence type="predicted"/>
<dbReference type="InterPro" id="IPR036737">
    <property type="entry name" value="OmpA-like_sf"/>
</dbReference>
<dbReference type="GO" id="GO:0016020">
    <property type="term" value="C:membrane"/>
    <property type="evidence" value="ECO:0007669"/>
    <property type="project" value="UniProtKB-UniRule"/>
</dbReference>
<dbReference type="PANTHER" id="PTHR30329">
    <property type="entry name" value="STATOR ELEMENT OF FLAGELLAR MOTOR COMPLEX"/>
    <property type="match status" value="1"/>
</dbReference>
<comment type="caution">
    <text evidence="4">The sequence shown here is derived from an EMBL/GenBank/DDBJ whole genome shotgun (WGS) entry which is preliminary data.</text>
</comment>
<dbReference type="Proteomes" id="UP000886889">
    <property type="component" value="Unassembled WGS sequence"/>
</dbReference>
<reference evidence="4" key="1">
    <citation type="submission" date="2020-10" db="EMBL/GenBank/DDBJ databases">
        <authorList>
            <person name="Gilroy R."/>
        </authorList>
    </citation>
    <scope>NUCLEOTIDE SEQUENCE</scope>
    <source>
        <strain evidence="4">ChiBcec6-7307</strain>
    </source>
</reference>
<accession>A0A9D1NYJ4</accession>
<evidence type="ECO:0000313" key="5">
    <source>
        <dbReference type="Proteomes" id="UP000886889"/>
    </source>
</evidence>
<evidence type="ECO:0000256" key="2">
    <source>
        <dbReference type="SAM" id="MobiDB-lite"/>
    </source>
</evidence>
<dbReference type="AlphaFoldDB" id="A0A9D1NYJ4"/>
<dbReference type="InterPro" id="IPR050330">
    <property type="entry name" value="Bact_OuterMem_StrucFunc"/>
</dbReference>
<dbReference type="SUPFAM" id="SSF103088">
    <property type="entry name" value="OmpA-like"/>
    <property type="match status" value="1"/>
</dbReference>
<dbReference type="PROSITE" id="PS51123">
    <property type="entry name" value="OMPA_2"/>
    <property type="match status" value="1"/>
</dbReference>
<dbReference type="PANTHER" id="PTHR30329:SF21">
    <property type="entry name" value="LIPOPROTEIN YIAD-RELATED"/>
    <property type="match status" value="1"/>
</dbReference>
<dbReference type="Gene3D" id="3.30.1330.60">
    <property type="entry name" value="OmpA-like domain"/>
    <property type="match status" value="1"/>
</dbReference>
<sequence>MKRGTRRKTDEGTPHNVWRSYSDMMSGLLLLFVLIMAVCLMQAERNYAEKLSEQAKQLQTQNELNKSQTQLDEQSAQLDEQSDQLAAQELSLTQLKLQLEEQTAQLAEQTAQLAQKEEDLEASQAALDEQTALVASQQETLNAQTSLMASQQEKIDQIIGVKADLIASLNQEFQENQMTVEIDGQTGAMVLNSSVLFDYNESVLKDEGSQILSQVLPVYCSVLLSQEYEPYVAEVIIDGYTDTTGDYITNLDLSQRRAFAVAEYLLNTMGSFMDAEGQSVLSEKLTVNGRSESNPILDENGEVDMDASRRVEIKFRLKDEEMISSLREMIEESGAVQEGDGEAA</sequence>
<organism evidence="4 5">
    <name type="scientific">Candidatus Merdiplasma excrementigallinarum</name>
    <dbReference type="NCBI Taxonomy" id="2840864"/>
    <lineage>
        <taxon>Bacteria</taxon>
        <taxon>Bacillati</taxon>
        <taxon>Bacillota</taxon>
        <taxon>Clostridia</taxon>
        <taxon>Lachnospirales</taxon>
        <taxon>Lachnospiraceae</taxon>
        <taxon>Lachnospiraceae incertae sedis</taxon>
        <taxon>Candidatus Merdiplasma</taxon>
    </lineage>
</organism>
<reference evidence="4" key="2">
    <citation type="journal article" date="2021" name="PeerJ">
        <title>Extensive microbial diversity within the chicken gut microbiome revealed by metagenomics and culture.</title>
        <authorList>
            <person name="Gilroy R."/>
            <person name="Ravi A."/>
            <person name="Getino M."/>
            <person name="Pursley I."/>
            <person name="Horton D.L."/>
            <person name="Alikhan N.F."/>
            <person name="Baker D."/>
            <person name="Gharbi K."/>
            <person name="Hall N."/>
            <person name="Watson M."/>
            <person name="Adriaenssens E.M."/>
            <person name="Foster-Nyarko E."/>
            <person name="Jarju S."/>
            <person name="Secka A."/>
            <person name="Antonio M."/>
            <person name="Oren A."/>
            <person name="Chaudhuri R.R."/>
            <person name="La Ragione R."/>
            <person name="Hildebrand F."/>
            <person name="Pallen M.J."/>
        </authorList>
    </citation>
    <scope>NUCLEOTIDE SEQUENCE</scope>
    <source>
        <strain evidence="4">ChiBcec6-7307</strain>
    </source>
</reference>
<gene>
    <name evidence="4" type="ORF">IAC80_03435</name>
</gene>
<protein>
    <submittedName>
        <fullName evidence="4">OmpA family protein</fullName>
    </submittedName>
</protein>
<evidence type="ECO:0000256" key="1">
    <source>
        <dbReference type="PROSITE-ProRule" id="PRU00473"/>
    </source>
</evidence>
<feature type="region of interest" description="Disordered" evidence="2">
    <location>
        <begin position="63"/>
        <end position="82"/>
    </location>
</feature>